<dbReference type="PANTHER" id="PTHR24276:SF91">
    <property type="entry name" value="AT26814P-RELATED"/>
    <property type="match status" value="1"/>
</dbReference>
<dbReference type="InterPro" id="IPR001314">
    <property type="entry name" value="Peptidase_S1A"/>
</dbReference>
<reference evidence="8 9" key="1">
    <citation type="submission" date="2017-07" db="EMBL/GenBank/DDBJ databases">
        <authorList>
            <person name="Talla V."/>
            <person name="Backstrom N."/>
        </authorList>
    </citation>
    <scope>NUCLEOTIDE SEQUENCE [LARGE SCALE GENOMIC DNA]</scope>
</reference>
<evidence type="ECO:0000256" key="3">
    <source>
        <dbReference type="ARBA" id="ARBA00022801"/>
    </source>
</evidence>
<dbReference type="PANTHER" id="PTHR24276">
    <property type="entry name" value="POLYSERASE-RELATED"/>
    <property type="match status" value="1"/>
</dbReference>
<dbReference type="EMBL" id="FZQP02000160">
    <property type="protein sequence ID" value="VVC87693.1"/>
    <property type="molecule type" value="Genomic_DNA"/>
</dbReference>
<evidence type="ECO:0000256" key="5">
    <source>
        <dbReference type="ARBA" id="ARBA00023157"/>
    </source>
</evidence>
<dbReference type="PROSITE" id="PS00134">
    <property type="entry name" value="TRYPSIN_HIS"/>
    <property type="match status" value="1"/>
</dbReference>
<evidence type="ECO:0000256" key="4">
    <source>
        <dbReference type="ARBA" id="ARBA00022825"/>
    </source>
</evidence>
<evidence type="ECO:0000313" key="8">
    <source>
        <dbReference type="EMBL" id="VVC87693.1"/>
    </source>
</evidence>
<organism evidence="8 9">
    <name type="scientific">Leptidea sinapis</name>
    <dbReference type="NCBI Taxonomy" id="189913"/>
    <lineage>
        <taxon>Eukaryota</taxon>
        <taxon>Metazoa</taxon>
        <taxon>Ecdysozoa</taxon>
        <taxon>Arthropoda</taxon>
        <taxon>Hexapoda</taxon>
        <taxon>Insecta</taxon>
        <taxon>Pterygota</taxon>
        <taxon>Neoptera</taxon>
        <taxon>Endopterygota</taxon>
        <taxon>Lepidoptera</taxon>
        <taxon>Glossata</taxon>
        <taxon>Ditrysia</taxon>
        <taxon>Papilionoidea</taxon>
        <taxon>Pieridae</taxon>
        <taxon>Dismorphiinae</taxon>
        <taxon>Leptidea</taxon>
    </lineage>
</organism>
<keyword evidence="2 6" id="KW-0645">Protease</keyword>
<sequence length="539" mass="56444">MFYVILMKKYVLAQQGIPNNTSLRQVNMVVIANNVCANSYGSNIVIASTICTDTARGTASTCGGDSGGPLSAGNQLIGITSFGSARGCQSGFPAAFARGGLVIQLTTGWQSVCGASLLSQTRAVTAAHCWATRTSQASQLTTVWGSQTLFSGGVRIVTTNVRMHASYNMNNLNNDIAMIIINSVGLTTQQGIPNNTVKRHVNMVIMDNSVCARFYFPGIVIHSTLCTDTARGTASICGGDSGGPLVIGSSANRILCVLAVLCLVGMASAFETTTTAYNYHEQIGIKEASRIKQAETALDFDGSRIVGGWQSAVGSQPHLAGLVITLTTGRQSVCSASLVSNNRLVTAAHCWWDGQSQARQYVVVLGVTTLFTGGLRIATNNVRMHPNWNIFNANADVAVITVPWVAYTNVIQPIALASGNQEYVGTWAIAAGYGRTSDSQSGIPANQVRHEVNLRVITNVECRNTFSSSIVVASTLCTSGQGGVGTCGGDSGGPLAIGSGNSRILIGITSFGSPRGCQVGFPAGFGRVTSFNSWIRGNL</sequence>
<protein>
    <recommendedName>
        <fullName evidence="7">Peptidase S1 domain-containing protein</fullName>
    </recommendedName>
</protein>
<gene>
    <name evidence="8" type="ORF">LSINAPIS_LOCUS1234</name>
</gene>
<dbReference type="PROSITE" id="PS50240">
    <property type="entry name" value="TRYPSIN_DOM"/>
    <property type="match status" value="2"/>
</dbReference>
<dbReference type="AlphaFoldDB" id="A0A5E4PNZ4"/>
<dbReference type="InterPro" id="IPR033116">
    <property type="entry name" value="TRYPSIN_SER"/>
</dbReference>
<dbReference type="InterPro" id="IPR001254">
    <property type="entry name" value="Trypsin_dom"/>
</dbReference>
<keyword evidence="5" id="KW-1015">Disulfide bond</keyword>
<evidence type="ECO:0000256" key="2">
    <source>
        <dbReference type="ARBA" id="ARBA00022670"/>
    </source>
</evidence>
<accession>A0A5E4PNZ4</accession>
<dbReference type="GO" id="GO:0004252">
    <property type="term" value="F:serine-type endopeptidase activity"/>
    <property type="evidence" value="ECO:0007669"/>
    <property type="project" value="InterPro"/>
</dbReference>
<dbReference type="PRINTS" id="PR00722">
    <property type="entry name" value="CHYMOTRYPSIN"/>
</dbReference>
<dbReference type="InterPro" id="IPR009003">
    <property type="entry name" value="Peptidase_S1_PA"/>
</dbReference>
<dbReference type="InterPro" id="IPR043504">
    <property type="entry name" value="Peptidase_S1_PA_chymotrypsin"/>
</dbReference>
<dbReference type="GO" id="GO:0006508">
    <property type="term" value="P:proteolysis"/>
    <property type="evidence" value="ECO:0007669"/>
    <property type="project" value="UniProtKB-KW"/>
</dbReference>
<feature type="domain" description="Peptidase S1" evidence="7">
    <location>
        <begin position="305"/>
        <end position="539"/>
    </location>
</feature>
<dbReference type="InterPro" id="IPR050430">
    <property type="entry name" value="Peptidase_S1"/>
</dbReference>
<dbReference type="Proteomes" id="UP000324832">
    <property type="component" value="Unassembled WGS sequence"/>
</dbReference>
<dbReference type="Pfam" id="PF00089">
    <property type="entry name" value="Trypsin"/>
    <property type="match status" value="4"/>
</dbReference>
<proteinExistence type="inferred from homology"/>
<feature type="domain" description="Peptidase S1" evidence="7">
    <location>
        <begin position="76"/>
        <end position="309"/>
    </location>
</feature>
<dbReference type="CDD" id="cd00190">
    <property type="entry name" value="Tryp_SPc"/>
    <property type="match status" value="1"/>
</dbReference>
<dbReference type="SUPFAM" id="SSF50494">
    <property type="entry name" value="Trypsin-like serine proteases"/>
    <property type="match status" value="3"/>
</dbReference>
<evidence type="ECO:0000256" key="6">
    <source>
        <dbReference type="RuleBase" id="RU363034"/>
    </source>
</evidence>
<keyword evidence="4 6" id="KW-0720">Serine protease</keyword>
<dbReference type="SMART" id="SM00020">
    <property type="entry name" value="Tryp_SPc"/>
    <property type="match status" value="1"/>
</dbReference>
<dbReference type="Gene3D" id="2.40.10.10">
    <property type="entry name" value="Trypsin-like serine proteases"/>
    <property type="match status" value="5"/>
</dbReference>
<evidence type="ECO:0000313" key="9">
    <source>
        <dbReference type="Proteomes" id="UP000324832"/>
    </source>
</evidence>
<keyword evidence="3 6" id="KW-0378">Hydrolase</keyword>
<dbReference type="InterPro" id="IPR018114">
    <property type="entry name" value="TRYPSIN_HIS"/>
</dbReference>
<name>A0A5E4PNZ4_9NEOP</name>
<evidence type="ECO:0000259" key="7">
    <source>
        <dbReference type="PROSITE" id="PS50240"/>
    </source>
</evidence>
<dbReference type="PROSITE" id="PS00135">
    <property type="entry name" value="TRYPSIN_SER"/>
    <property type="match status" value="1"/>
</dbReference>
<keyword evidence="9" id="KW-1185">Reference proteome</keyword>
<comment type="similarity">
    <text evidence="1">Belongs to the peptidase S1 family.</text>
</comment>
<evidence type="ECO:0000256" key="1">
    <source>
        <dbReference type="ARBA" id="ARBA00007664"/>
    </source>
</evidence>